<accession>A0AAU7CDI3</accession>
<dbReference type="InterPro" id="IPR028098">
    <property type="entry name" value="Glyco_trans_4-like_N"/>
</dbReference>
<dbReference type="Gene3D" id="3.40.50.2000">
    <property type="entry name" value="Glycogen Phosphorylase B"/>
    <property type="match status" value="2"/>
</dbReference>
<evidence type="ECO:0000313" key="4">
    <source>
        <dbReference type="EMBL" id="XBH03168.1"/>
    </source>
</evidence>
<dbReference type="AlphaFoldDB" id="A0AAU7CDI3"/>
<dbReference type="GO" id="GO:0016757">
    <property type="term" value="F:glycosyltransferase activity"/>
    <property type="evidence" value="ECO:0007669"/>
    <property type="project" value="UniProtKB-KW"/>
</dbReference>
<dbReference type="RefSeq" id="WP_406695905.1">
    <property type="nucleotide sequence ID" value="NZ_CP155447.1"/>
</dbReference>
<proteinExistence type="predicted"/>
<evidence type="ECO:0000256" key="2">
    <source>
        <dbReference type="ARBA" id="ARBA00022679"/>
    </source>
</evidence>
<dbReference type="EC" id="2.4.-.-" evidence="4"/>
<protein>
    <submittedName>
        <fullName evidence="4">Glycosyltransferase family 4 protein</fullName>
        <ecNumber evidence="4">2.4.-.-</ecNumber>
    </submittedName>
</protein>
<evidence type="ECO:0000256" key="1">
    <source>
        <dbReference type="ARBA" id="ARBA00022676"/>
    </source>
</evidence>
<reference evidence="4" key="1">
    <citation type="submission" date="2024-05" db="EMBL/GenBank/DDBJ databases">
        <title>Planctomycetes of the genus Singulisphaera possess chitinolytic capabilities.</title>
        <authorList>
            <person name="Ivanova A."/>
        </authorList>
    </citation>
    <scope>NUCLEOTIDE SEQUENCE</scope>
    <source>
        <strain evidence="4">Ch08T</strain>
    </source>
</reference>
<dbReference type="Pfam" id="PF13692">
    <property type="entry name" value="Glyco_trans_1_4"/>
    <property type="match status" value="1"/>
</dbReference>
<evidence type="ECO:0000259" key="3">
    <source>
        <dbReference type="Pfam" id="PF13439"/>
    </source>
</evidence>
<name>A0AAU7CDI3_9BACT</name>
<dbReference type="PANTHER" id="PTHR12526">
    <property type="entry name" value="GLYCOSYLTRANSFERASE"/>
    <property type="match status" value="1"/>
</dbReference>
<dbReference type="PANTHER" id="PTHR12526:SF510">
    <property type="entry name" value="D-INOSITOL 3-PHOSPHATE GLYCOSYLTRANSFERASE"/>
    <property type="match status" value="1"/>
</dbReference>
<dbReference type="Pfam" id="PF13439">
    <property type="entry name" value="Glyco_transf_4"/>
    <property type="match status" value="1"/>
</dbReference>
<sequence length="416" mass="46113">MNVTIVGGNLPYPPNAGNRVRTLNLTLRLARAHRISLLYHRSDDPVADREASTYLGDHGVETIAVDQAIPPKSGPAFYARLAANLASPVPYSVATHNGPALVRAITRHAARNSVDLWQAEWTPYMKSMGGLVGVPKVVMAHNVESQIWQRYYETERRPHRQWYIARQWRKFERFERRTFAEATRVVVVSDEDAELIRGDFGTDRVDVVDNGIDRAYFESVAPDREGQRIVFLGSFEWRPNLDAVGLLLDVIFPRVLAAVPSARLDLVGRNPPESLARRVLDLPNVELHANVPDVRPFLARSGVMAVPLRIGGGSRLKILEALAAGLPVVSTRVGAEGLRLTSGRDLVIVERVEAMAEALLGCIRDPSTAQGMAESGRRLVLEQYDWDVLAARLGRIWEGCLSSAGRLENGIRMNGR</sequence>
<dbReference type="SUPFAM" id="SSF53756">
    <property type="entry name" value="UDP-Glycosyltransferase/glycogen phosphorylase"/>
    <property type="match status" value="1"/>
</dbReference>
<dbReference type="CDD" id="cd03801">
    <property type="entry name" value="GT4_PimA-like"/>
    <property type="match status" value="1"/>
</dbReference>
<gene>
    <name evidence="4" type="ORF">V5E97_33410</name>
</gene>
<keyword evidence="1 4" id="KW-0328">Glycosyltransferase</keyword>
<organism evidence="4">
    <name type="scientific">Singulisphaera sp. Ch08</name>
    <dbReference type="NCBI Taxonomy" id="3120278"/>
    <lineage>
        <taxon>Bacteria</taxon>
        <taxon>Pseudomonadati</taxon>
        <taxon>Planctomycetota</taxon>
        <taxon>Planctomycetia</taxon>
        <taxon>Isosphaerales</taxon>
        <taxon>Isosphaeraceae</taxon>
        <taxon>Singulisphaera</taxon>
    </lineage>
</organism>
<feature type="domain" description="Glycosyltransferase subfamily 4-like N-terminal" evidence="3">
    <location>
        <begin position="21"/>
        <end position="214"/>
    </location>
</feature>
<keyword evidence="2 4" id="KW-0808">Transferase</keyword>
<dbReference type="EMBL" id="CP155447">
    <property type="protein sequence ID" value="XBH03168.1"/>
    <property type="molecule type" value="Genomic_DNA"/>
</dbReference>